<dbReference type="AlphaFoldDB" id="A0A0J9EBB9"/>
<keyword evidence="4" id="KW-0804">Transcription</keyword>
<dbReference type="GO" id="GO:0003677">
    <property type="term" value="F:DNA binding"/>
    <property type="evidence" value="ECO:0007669"/>
    <property type="project" value="UniProtKB-KW"/>
</dbReference>
<dbReference type="Pfam" id="PF00126">
    <property type="entry name" value="HTH_1"/>
    <property type="match status" value="1"/>
</dbReference>
<evidence type="ECO:0000313" key="7">
    <source>
        <dbReference type="Proteomes" id="UP000037392"/>
    </source>
</evidence>
<dbReference type="Proteomes" id="UP000037392">
    <property type="component" value="Unassembled WGS sequence"/>
</dbReference>
<reference evidence="6 7" key="1">
    <citation type="submission" date="2011-04" db="EMBL/GenBank/DDBJ databases">
        <title>The Genome Sequence of Clostridium citroniae WAL-19142.</title>
        <authorList>
            <consortium name="The Broad Institute Genome Sequencing Platform"/>
            <person name="Earl A."/>
            <person name="Ward D."/>
            <person name="Feldgarden M."/>
            <person name="Gevers D."/>
            <person name="Warren Y.A."/>
            <person name="Tyrrell K.L."/>
            <person name="Citron D.M."/>
            <person name="Goldstein E.J."/>
            <person name="Daigneault M."/>
            <person name="Allen-Vercoe E."/>
            <person name="Young S.K."/>
            <person name="Zeng Q."/>
            <person name="Gargeya S."/>
            <person name="Fitzgerald M."/>
            <person name="Haas B."/>
            <person name="Abouelleil A."/>
            <person name="Alvarado L."/>
            <person name="Arachchi H.M."/>
            <person name="Berlin A."/>
            <person name="Brown A."/>
            <person name="Chapman S.B."/>
            <person name="Chen Z."/>
            <person name="Dunbar C."/>
            <person name="Freedman E."/>
            <person name="Gearin G."/>
            <person name="Gellesch M."/>
            <person name="Goldberg J."/>
            <person name="Griggs A."/>
            <person name="Gujja S."/>
            <person name="Heilman E.R."/>
            <person name="Heiman D."/>
            <person name="Howarth C."/>
            <person name="Larson L."/>
            <person name="Lui A."/>
            <person name="MacDonald P.J."/>
            <person name="Mehta T."/>
            <person name="Montmayeur A."/>
            <person name="Murphy C."/>
            <person name="Neiman D."/>
            <person name="Pearson M."/>
            <person name="Priest M."/>
            <person name="Roberts A."/>
            <person name="Saif S."/>
            <person name="Shea T."/>
            <person name="Shenoy N."/>
            <person name="Sisk P."/>
            <person name="Stolte C."/>
            <person name="Sykes S."/>
            <person name="White J."/>
            <person name="Yandava C."/>
            <person name="Wortman J."/>
            <person name="Nusbaum C."/>
            <person name="Birren B."/>
        </authorList>
    </citation>
    <scope>NUCLEOTIDE SEQUENCE [LARGE SCALE GENOMIC DNA]</scope>
    <source>
        <strain evidence="6 7">WAL-19142</strain>
    </source>
</reference>
<dbReference type="Gene3D" id="3.40.190.290">
    <property type="match status" value="1"/>
</dbReference>
<dbReference type="Pfam" id="PF03466">
    <property type="entry name" value="LysR_substrate"/>
    <property type="match status" value="1"/>
</dbReference>
<evidence type="ECO:0000256" key="1">
    <source>
        <dbReference type="ARBA" id="ARBA00009437"/>
    </source>
</evidence>
<name>A0A0J9EBB9_9FIRM</name>
<evidence type="ECO:0000313" key="6">
    <source>
        <dbReference type="EMBL" id="KMW12970.1"/>
    </source>
</evidence>
<dbReference type="InterPro" id="IPR005119">
    <property type="entry name" value="LysR_subst-bd"/>
</dbReference>
<evidence type="ECO:0000256" key="4">
    <source>
        <dbReference type="ARBA" id="ARBA00023163"/>
    </source>
</evidence>
<dbReference type="GeneID" id="93164928"/>
<protein>
    <recommendedName>
        <fullName evidence="5">HTH lysR-type domain-containing protein</fullName>
    </recommendedName>
</protein>
<keyword evidence="3" id="KW-0238">DNA-binding</keyword>
<dbReference type="GO" id="GO:0003700">
    <property type="term" value="F:DNA-binding transcription factor activity"/>
    <property type="evidence" value="ECO:0007669"/>
    <property type="project" value="InterPro"/>
</dbReference>
<evidence type="ECO:0000256" key="2">
    <source>
        <dbReference type="ARBA" id="ARBA00023015"/>
    </source>
</evidence>
<evidence type="ECO:0000256" key="3">
    <source>
        <dbReference type="ARBA" id="ARBA00023125"/>
    </source>
</evidence>
<evidence type="ECO:0000259" key="5">
    <source>
        <dbReference type="PROSITE" id="PS50931"/>
    </source>
</evidence>
<dbReference type="Gene3D" id="1.10.10.10">
    <property type="entry name" value="Winged helix-like DNA-binding domain superfamily/Winged helix DNA-binding domain"/>
    <property type="match status" value="1"/>
</dbReference>
<dbReference type="PANTHER" id="PTHR30419">
    <property type="entry name" value="HTH-TYPE TRANSCRIPTIONAL REGULATOR YBHD"/>
    <property type="match status" value="1"/>
</dbReference>
<proteinExistence type="inferred from homology"/>
<dbReference type="PATRIC" id="fig|742734.4.peg.5501"/>
<dbReference type="PROSITE" id="PS50931">
    <property type="entry name" value="HTH_LYSR"/>
    <property type="match status" value="1"/>
</dbReference>
<comment type="caution">
    <text evidence="6">The sequence shown here is derived from an EMBL/GenBank/DDBJ whole genome shotgun (WGS) entry which is preliminary data.</text>
</comment>
<dbReference type="InterPro" id="IPR050950">
    <property type="entry name" value="HTH-type_LysR_regulators"/>
</dbReference>
<dbReference type="InterPro" id="IPR036388">
    <property type="entry name" value="WH-like_DNA-bd_sf"/>
</dbReference>
<dbReference type="OrthoDB" id="1652954at2"/>
<dbReference type="SUPFAM" id="SSF53850">
    <property type="entry name" value="Periplasmic binding protein-like II"/>
    <property type="match status" value="1"/>
</dbReference>
<dbReference type="SUPFAM" id="SSF46785">
    <property type="entry name" value="Winged helix' DNA-binding domain"/>
    <property type="match status" value="1"/>
</dbReference>
<dbReference type="PANTHER" id="PTHR30419:SF28">
    <property type="entry name" value="HTH-TYPE TRANSCRIPTIONAL REGULATOR BSDA"/>
    <property type="match status" value="1"/>
</dbReference>
<feature type="domain" description="HTH lysR-type" evidence="5">
    <location>
        <begin position="1"/>
        <end position="58"/>
    </location>
</feature>
<dbReference type="CDD" id="cd05466">
    <property type="entry name" value="PBP2_LTTR_substrate"/>
    <property type="match status" value="1"/>
</dbReference>
<dbReference type="GO" id="GO:0005829">
    <property type="term" value="C:cytosol"/>
    <property type="evidence" value="ECO:0007669"/>
    <property type="project" value="TreeGrafter"/>
</dbReference>
<dbReference type="PRINTS" id="PR00039">
    <property type="entry name" value="HTHLYSR"/>
</dbReference>
<dbReference type="InterPro" id="IPR000847">
    <property type="entry name" value="LysR_HTH_N"/>
</dbReference>
<keyword evidence="2" id="KW-0805">Transcription regulation</keyword>
<accession>A0A0J9EBB9</accession>
<dbReference type="EMBL" id="ADLK01000047">
    <property type="protein sequence ID" value="KMW12970.1"/>
    <property type="molecule type" value="Genomic_DNA"/>
</dbReference>
<comment type="similarity">
    <text evidence="1">Belongs to the LysR transcriptional regulatory family.</text>
</comment>
<dbReference type="InterPro" id="IPR036390">
    <property type="entry name" value="WH_DNA-bd_sf"/>
</dbReference>
<organism evidence="6 7">
    <name type="scientific">[Clostridium] citroniae WAL-19142</name>
    <dbReference type="NCBI Taxonomy" id="742734"/>
    <lineage>
        <taxon>Bacteria</taxon>
        <taxon>Bacillati</taxon>
        <taxon>Bacillota</taxon>
        <taxon>Clostridia</taxon>
        <taxon>Lachnospirales</taxon>
        <taxon>Lachnospiraceae</taxon>
        <taxon>Enterocloster</taxon>
    </lineage>
</organism>
<sequence length="306" mass="35435">MDIHQIENIIAIEREQSILKASQKLFLTQSALNQQLLRLEKELGTRLFERRKTGMIPTFAGRIYLATAHQMVDMKKETYKIIHDISEENTGEISLAYTPERGSLMFSYVYPVFHQKYPNVTFRIQEARVKKMEQLLLKKEVTLAGLTYSGSFKNPDLEYLDMAEELMVLGLPKSHPLAYLAGERSWETFPQLDLKLLRNECFTLISKETRMRDMINLAFEQAGFHPKILFESTSTLTVVNMVKNQVCPAFFPQSYVEANAPIVYFSVSPRQSWMRCMAYLKGTYLTRPEKAFLRLCTLYTQGKPLV</sequence>
<gene>
    <name evidence="6" type="ORF">HMPREF9470_05142</name>
</gene>
<dbReference type="RefSeq" id="WP_045091684.1">
    <property type="nucleotide sequence ID" value="NZ_KQ235885.1"/>
</dbReference>